<dbReference type="AlphaFoldDB" id="A0AAV5DFL3"/>
<dbReference type="EMBL" id="BQKI01000015">
    <property type="protein sequence ID" value="GJN09021.1"/>
    <property type="molecule type" value="Genomic_DNA"/>
</dbReference>
<evidence type="ECO:0000259" key="1">
    <source>
        <dbReference type="Pfam" id="PF07762"/>
    </source>
</evidence>
<sequence length="321" mass="36378">MAASTVSSLVPPSLPESAAPQDMVLLDRWCYIADLPNNTTAESTTSTGLPIKVTFRAARPPLISHFCVHCPGLYFRRVGPKIVATDADLVLLCVPTNPYSTIRELDWDYFVYSPRAQWLNRLPNPHPRGLNDSATALISRDDGAWYAVAALGVRPPLYHGRTLISWEFDLHLYRSSDSKGWISKRLSVTEFERDKLIPLPRAVDRLYHETGKTITIGGEHGTVAWVDLWRGIFFCDVLKERPVLQDVPLPVPARGNWDRLLKNPDPIYVRDVTISRNKGLIKYVELEEFFSQEELNASPTPLSYTDWVRNYNNSRKIPGHP</sequence>
<keyword evidence="3" id="KW-1185">Reference proteome</keyword>
<feature type="domain" description="DUF1618" evidence="1">
    <location>
        <begin position="225"/>
        <end position="294"/>
    </location>
</feature>
<reference evidence="2" key="2">
    <citation type="submission" date="2021-12" db="EMBL/GenBank/DDBJ databases">
        <title>Resequencing data analysis of finger millet.</title>
        <authorList>
            <person name="Hatakeyama M."/>
            <person name="Aluri S."/>
            <person name="Balachadran M.T."/>
            <person name="Sivarajan S.R."/>
            <person name="Poveda L."/>
            <person name="Shimizu-Inatsugi R."/>
            <person name="Schlapbach R."/>
            <person name="Sreeman S.M."/>
            <person name="Shimizu K.K."/>
        </authorList>
    </citation>
    <scope>NUCLEOTIDE SEQUENCE</scope>
</reference>
<dbReference type="PANTHER" id="PTHR33074">
    <property type="entry name" value="EXPRESSED PROTEIN-RELATED"/>
    <property type="match status" value="1"/>
</dbReference>
<dbReference type="PANTHER" id="PTHR33074:SF49">
    <property type="entry name" value="OS07G0258000 PROTEIN"/>
    <property type="match status" value="1"/>
</dbReference>
<reference evidence="2" key="1">
    <citation type="journal article" date="2018" name="DNA Res.">
        <title>Multiple hybrid de novo genome assembly of finger millet, an orphan allotetraploid crop.</title>
        <authorList>
            <person name="Hatakeyama M."/>
            <person name="Aluri S."/>
            <person name="Balachadran M.T."/>
            <person name="Sivarajan S.R."/>
            <person name="Patrignani A."/>
            <person name="Gruter S."/>
            <person name="Poveda L."/>
            <person name="Shimizu-Inatsugi R."/>
            <person name="Baeten J."/>
            <person name="Francoijs K.J."/>
            <person name="Nataraja K.N."/>
            <person name="Reddy Y.A.N."/>
            <person name="Phadnis S."/>
            <person name="Ravikumar R.L."/>
            <person name="Schlapbach R."/>
            <person name="Sreeman S.M."/>
            <person name="Shimizu K.K."/>
        </authorList>
    </citation>
    <scope>NUCLEOTIDE SEQUENCE</scope>
</reference>
<protein>
    <recommendedName>
        <fullName evidence="1">DUF1618 domain-containing protein</fullName>
    </recommendedName>
</protein>
<dbReference type="InterPro" id="IPR011676">
    <property type="entry name" value="DUF1618"/>
</dbReference>
<name>A0AAV5DFL3_ELECO</name>
<gene>
    <name evidence="2" type="primary">ga26988</name>
    <name evidence="2" type="ORF">PR202_ga26988</name>
</gene>
<organism evidence="2 3">
    <name type="scientific">Eleusine coracana subsp. coracana</name>
    <dbReference type="NCBI Taxonomy" id="191504"/>
    <lineage>
        <taxon>Eukaryota</taxon>
        <taxon>Viridiplantae</taxon>
        <taxon>Streptophyta</taxon>
        <taxon>Embryophyta</taxon>
        <taxon>Tracheophyta</taxon>
        <taxon>Spermatophyta</taxon>
        <taxon>Magnoliopsida</taxon>
        <taxon>Liliopsida</taxon>
        <taxon>Poales</taxon>
        <taxon>Poaceae</taxon>
        <taxon>PACMAD clade</taxon>
        <taxon>Chloridoideae</taxon>
        <taxon>Cynodonteae</taxon>
        <taxon>Eleusininae</taxon>
        <taxon>Eleusine</taxon>
    </lineage>
</organism>
<dbReference type="Pfam" id="PF07762">
    <property type="entry name" value="DUF1618"/>
    <property type="match status" value="1"/>
</dbReference>
<evidence type="ECO:0000313" key="2">
    <source>
        <dbReference type="EMBL" id="GJN09021.1"/>
    </source>
</evidence>
<accession>A0AAV5DFL3</accession>
<proteinExistence type="predicted"/>
<evidence type="ECO:0000313" key="3">
    <source>
        <dbReference type="Proteomes" id="UP001054889"/>
    </source>
</evidence>
<dbReference type="Proteomes" id="UP001054889">
    <property type="component" value="Unassembled WGS sequence"/>
</dbReference>
<comment type="caution">
    <text evidence="2">The sequence shown here is derived from an EMBL/GenBank/DDBJ whole genome shotgun (WGS) entry which is preliminary data.</text>
</comment>